<name>C9KM64_9FIRM</name>
<organism evidence="1 2">
    <name type="scientific">Mitsuokella multacida DSM 20544</name>
    <dbReference type="NCBI Taxonomy" id="500635"/>
    <lineage>
        <taxon>Bacteria</taxon>
        <taxon>Bacillati</taxon>
        <taxon>Bacillota</taxon>
        <taxon>Negativicutes</taxon>
        <taxon>Selenomonadales</taxon>
        <taxon>Selenomonadaceae</taxon>
        <taxon>Mitsuokella</taxon>
    </lineage>
</organism>
<keyword evidence="2" id="KW-1185">Reference proteome</keyword>
<gene>
    <name evidence="1" type="ORF">MITSMUL_04299</name>
</gene>
<protein>
    <submittedName>
        <fullName evidence="1">Uncharacterized protein</fullName>
    </submittedName>
</protein>
<dbReference type="STRING" id="500635.MITSMUL_04299"/>
<comment type="caution">
    <text evidence="1">The sequence shown here is derived from an EMBL/GenBank/DDBJ whole genome shotgun (WGS) entry which is preliminary data.</text>
</comment>
<dbReference type="EMBL" id="ABWK02000012">
    <property type="protein sequence ID" value="EEX69228.1"/>
    <property type="molecule type" value="Genomic_DNA"/>
</dbReference>
<dbReference type="AlphaFoldDB" id="C9KM64"/>
<evidence type="ECO:0000313" key="1">
    <source>
        <dbReference type="EMBL" id="EEX69228.1"/>
    </source>
</evidence>
<reference evidence="1" key="1">
    <citation type="submission" date="2009-09" db="EMBL/GenBank/DDBJ databases">
        <authorList>
            <person name="Weinstock G."/>
            <person name="Sodergren E."/>
            <person name="Clifton S."/>
            <person name="Fulton L."/>
            <person name="Fulton B."/>
            <person name="Courtney L."/>
            <person name="Fronick C."/>
            <person name="Harrison M."/>
            <person name="Strong C."/>
            <person name="Farmer C."/>
            <person name="Delahaunty K."/>
            <person name="Markovic C."/>
            <person name="Hall O."/>
            <person name="Minx P."/>
            <person name="Tomlinson C."/>
            <person name="Mitreva M."/>
            <person name="Nelson J."/>
            <person name="Hou S."/>
            <person name="Wollam A."/>
            <person name="Pepin K.H."/>
            <person name="Johnson M."/>
            <person name="Bhonagiri V."/>
            <person name="Nash W.E."/>
            <person name="Warren W."/>
            <person name="Chinwalla A."/>
            <person name="Mardis E.R."/>
            <person name="Wilson R.K."/>
        </authorList>
    </citation>
    <scope>NUCLEOTIDE SEQUENCE [LARGE SCALE GENOMIC DNA]</scope>
    <source>
        <strain evidence="1">DSM 20544</strain>
    </source>
</reference>
<evidence type="ECO:0000313" key="2">
    <source>
        <dbReference type="Proteomes" id="UP000003671"/>
    </source>
</evidence>
<sequence length="39" mass="4593">MYTVFLQEQAVGERLFLNTMIQYATIIIVIVDEINWTIC</sequence>
<dbReference type="HOGENOM" id="CLU_3312825_0_0_9"/>
<dbReference type="Proteomes" id="UP000003671">
    <property type="component" value="Unassembled WGS sequence"/>
</dbReference>
<proteinExistence type="predicted"/>
<accession>C9KM64</accession>